<evidence type="ECO:0000313" key="14">
    <source>
        <dbReference type="Proteomes" id="UP000092207"/>
    </source>
</evidence>
<dbReference type="GO" id="GO:0016020">
    <property type="term" value="C:membrane"/>
    <property type="evidence" value="ECO:0007669"/>
    <property type="project" value="UniProtKB-SubCell"/>
</dbReference>
<dbReference type="Gene3D" id="1.20.1530.20">
    <property type="match status" value="1"/>
</dbReference>
<keyword evidence="10" id="KW-0739">Sodium transport</keyword>
<feature type="transmembrane region" description="Helical" evidence="11">
    <location>
        <begin position="119"/>
        <end position="140"/>
    </location>
</feature>
<accession>A0A1A2U3X9</accession>
<keyword evidence="7" id="KW-0915">Sodium</keyword>
<keyword evidence="3" id="KW-0813">Transport</keyword>
<evidence type="ECO:0000259" key="12">
    <source>
        <dbReference type="Pfam" id="PF00999"/>
    </source>
</evidence>
<feature type="transmembrane region" description="Helical" evidence="11">
    <location>
        <begin position="147"/>
        <end position="169"/>
    </location>
</feature>
<feature type="transmembrane region" description="Helical" evidence="11">
    <location>
        <begin position="222"/>
        <end position="251"/>
    </location>
</feature>
<proteinExistence type="inferred from homology"/>
<feature type="transmembrane region" description="Helical" evidence="11">
    <location>
        <begin position="294"/>
        <end position="312"/>
    </location>
</feature>
<dbReference type="GO" id="GO:0015297">
    <property type="term" value="F:antiporter activity"/>
    <property type="evidence" value="ECO:0007669"/>
    <property type="project" value="UniProtKB-KW"/>
</dbReference>
<evidence type="ECO:0000256" key="1">
    <source>
        <dbReference type="ARBA" id="ARBA00004141"/>
    </source>
</evidence>
<evidence type="ECO:0000256" key="4">
    <source>
        <dbReference type="ARBA" id="ARBA00022449"/>
    </source>
</evidence>
<evidence type="ECO:0000256" key="11">
    <source>
        <dbReference type="SAM" id="Phobius"/>
    </source>
</evidence>
<dbReference type="Proteomes" id="UP000092207">
    <property type="component" value="Unassembled WGS sequence"/>
</dbReference>
<feature type="transmembrane region" description="Helical" evidence="11">
    <location>
        <begin position="263"/>
        <end position="282"/>
    </location>
</feature>
<dbReference type="InterPro" id="IPR006153">
    <property type="entry name" value="Cation/H_exchanger_TM"/>
</dbReference>
<dbReference type="AlphaFoldDB" id="A0A1A2U3X9"/>
<evidence type="ECO:0000256" key="10">
    <source>
        <dbReference type="ARBA" id="ARBA00023201"/>
    </source>
</evidence>
<keyword evidence="4" id="KW-0050">Antiport</keyword>
<dbReference type="InterPro" id="IPR038770">
    <property type="entry name" value="Na+/solute_symporter_sf"/>
</dbReference>
<keyword evidence="6 11" id="KW-1133">Transmembrane helix</keyword>
<dbReference type="GO" id="GO:1902600">
    <property type="term" value="P:proton transmembrane transport"/>
    <property type="evidence" value="ECO:0007669"/>
    <property type="project" value="InterPro"/>
</dbReference>
<evidence type="ECO:0000256" key="3">
    <source>
        <dbReference type="ARBA" id="ARBA00022448"/>
    </source>
</evidence>
<dbReference type="Pfam" id="PF00999">
    <property type="entry name" value="Na_H_Exchanger"/>
    <property type="match status" value="1"/>
</dbReference>
<name>A0A1A2U3X9_MYCSC</name>
<keyword evidence="5 11" id="KW-0812">Transmembrane</keyword>
<keyword evidence="9 11" id="KW-0472">Membrane</keyword>
<evidence type="ECO:0000256" key="7">
    <source>
        <dbReference type="ARBA" id="ARBA00023053"/>
    </source>
</evidence>
<organism evidence="13 14">
    <name type="scientific">Mycobacterium scrofulaceum</name>
    <dbReference type="NCBI Taxonomy" id="1783"/>
    <lineage>
        <taxon>Bacteria</taxon>
        <taxon>Bacillati</taxon>
        <taxon>Actinomycetota</taxon>
        <taxon>Actinomycetes</taxon>
        <taxon>Mycobacteriales</taxon>
        <taxon>Mycobacteriaceae</taxon>
        <taxon>Mycobacterium</taxon>
    </lineage>
</organism>
<evidence type="ECO:0000256" key="6">
    <source>
        <dbReference type="ARBA" id="ARBA00022989"/>
    </source>
</evidence>
<dbReference type="PANTHER" id="PTHR43562">
    <property type="entry name" value="NAPA-TYPE SODIUM/HYDROGEN ANTIPORTER"/>
    <property type="match status" value="1"/>
</dbReference>
<feature type="transmembrane region" description="Helical" evidence="11">
    <location>
        <begin position="91"/>
        <end position="113"/>
    </location>
</feature>
<evidence type="ECO:0000256" key="9">
    <source>
        <dbReference type="ARBA" id="ARBA00023136"/>
    </source>
</evidence>
<feature type="transmembrane region" description="Helical" evidence="11">
    <location>
        <begin position="32"/>
        <end position="48"/>
    </location>
</feature>
<protein>
    <submittedName>
        <fullName evidence="13">Sodium:proton antiporter</fullName>
    </submittedName>
</protein>
<feature type="transmembrane region" description="Helical" evidence="11">
    <location>
        <begin position="6"/>
        <end position="25"/>
    </location>
</feature>
<reference evidence="13 14" key="1">
    <citation type="submission" date="2016-06" db="EMBL/GenBank/DDBJ databases">
        <authorList>
            <person name="Kjaerup R.B."/>
            <person name="Dalgaard T.S."/>
            <person name="Juul-Madsen H.R."/>
        </authorList>
    </citation>
    <scope>NUCLEOTIDE SEQUENCE [LARGE SCALE GENOMIC DNA]</scope>
    <source>
        <strain evidence="13 14">E2838</strain>
    </source>
</reference>
<comment type="caution">
    <text evidence="13">The sequence shown here is derived from an EMBL/GenBank/DDBJ whole genome shotgun (WGS) entry which is preliminary data.</text>
</comment>
<comment type="subcellular location">
    <subcellularLocation>
        <location evidence="1">Membrane</location>
        <topology evidence="1">Multi-pass membrane protein</topology>
    </subcellularLocation>
</comment>
<feature type="transmembrane region" description="Helical" evidence="11">
    <location>
        <begin position="175"/>
        <end position="195"/>
    </location>
</feature>
<evidence type="ECO:0000256" key="8">
    <source>
        <dbReference type="ARBA" id="ARBA00023065"/>
    </source>
</evidence>
<dbReference type="EMBL" id="LZJY01000462">
    <property type="protein sequence ID" value="OBH83543.1"/>
    <property type="molecule type" value="Genomic_DNA"/>
</dbReference>
<evidence type="ECO:0000256" key="5">
    <source>
        <dbReference type="ARBA" id="ARBA00022692"/>
    </source>
</evidence>
<dbReference type="RefSeq" id="WP_067311763.1">
    <property type="nucleotide sequence ID" value="NZ_LZJY01000462.1"/>
</dbReference>
<feature type="transmembrane region" description="Helical" evidence="11">
    <location>
        <begin position="60"/>
        <end position="79"/>
    </location>
</feature>
<dbReference type="GO" id="GO:0006814">
    <property type="term" value="P:sodium ion transport"/>
    <property type="evidence" value="ECO:0007669"/>
    <property type="project" value="UniProtKB-KW"/>
</dbReference>
<gene>
    <name evidence="13" type="ORF">A5679_04535</name>
</gene>
<dbReference type="PANTHER" id="PTHR43562:SF3">
    <property type="entry name" value="SODIUM ION_PROTON EXCHANGER (EUROFUNG)"/>
    <property type="match status" value="1"/>
</dbReference>
<comment type="similarity">
    <text evidence="2">Belongs to the monovalent cation:proton antiporter 2 (CPA2) transporter (TC 2.A.37) family.</text>
</comment>
<evidence type="ECO:0000256" key="2">
    <source>
        <dbReference type="ARBA" id="ARBA00005551"/>
    </source>
</evidence>
<feature type="domain" description="Cation/H+ exchanger transmembrane" evidence="12">
    <location>
        <begin position="21"/>
        <end position="362"/>
    </location>
</feature>
<sequence length="392" mass="39904">MPGFGFHTLALLTAIGLAGPLLAALPRLRIPVIIGELIAGLVVGRTGLGLVDVTNPTFELLANIGFALVMFVVGTHVPVRAGALRSSLPRALGRAGLAGAVAAALGVGLAATFGTGHAAMYAVLMASSSAALALPVIDSLKLQGPQVIAVTAQIAVADAACIVLLPLVIDLRHAGTAALGALAVAGCAVVLYLLLRRSDGWRRRLHVYSEKRRFALELRTNLIVLFALAALAVSAHVSVMLAGFALGLVVAMVGEPRRLARQLFGITEGFFSPLFFVWLGASLQVRELGSHPKLILLGAGLGFGAVLAHSAGRLLGQPLTLAVLSAAQLGVPVAAATIGTEEHLLVAGEASALMFGALLTIAASSIAGAFASRSQVTNGPTAAGPQHPPKHD</sequence>
<keyword evidence="8" id="KW-0406">Ion transport</keyword>
<feature type="transmembrane region" description="Helical" evidence="11">
    <location>
        <begin position="350"/>
        <end position="371"/>
    </location>
</feature>
<evidence type="ECO:0000313" key="13">
    <source>
        <dbReference type="EMBL" id="OBH83543.1"/>
    </source>
</evidence>